<dbReference type="Pfam" id="PF02585">
    <property type="entry name" value="PIG-L"/>
    <property type="match status" value="1"/>
</dbReference>
<feature type="non-terminal residue" evidence="1">
    <location>
        <position position="226"/>
    </location>
</feature>
<keyword evidence="2" id="KW-1185">Reference proteome</keyword>
<dbReference type="PANTHER" id="PTHR12993:SF29">
    <property type="entry name" value="BLR3841 PROTEIN"/>
    <property type="match status" value="1"/>
</dbReference>
<organism evidence="1 2">
    <name type="scientific">Candidatus Magnetobacterium casense</name>
    <dbReference type="NCBI Taxonomy" id="1455061"/>
    <lineage>
        <taxon>Bacteria</taxon>
        <taxon>Pseudomonadati</taxon>
        <taxon>Nitrospirota</taxon>
        <taxon>Thermodesulfovibrionia</taxon>
        <taxon>Thermodesulfovibrionales</taxon>
        <taxon>Candidatus Magnetobacteriaceae</taxon>
        <taxon>Candidatus Magnetobacterium</taxon>
    </lineage>
</organism>
<dbReference type="InterPro" id="IPR003737">
    <property type="entry name" value="GlcNAc_PI_deacetylase-related"/>
</dbReference>
<protein>
    <submittedName>
        <fullName evidence="1">PIG-L family deacetylase</fullName>
    </submittedName>
</protein>
<dbReference type="PANTHER" id="PTHR12993">
    <property type="entry name" value="N-ACETYLGLUCOSAMINYL-PHOSPHATIDYLINOSITOL DE-N-ACETYLASE-RELATED"/>
    <property type="match status" value="1"/>
</dbReference>
<comment type="caution">
    <text evidence="1">The sequence shown here is derived from an EMBL/GenBank/DDBJ whole genome shotgun (WGS) entry which is preliminary data.</text>
</comment>
<name>A0ABS6S4H5_9BACT</name>
<proteinExistence type="predicted"/>
<evidence type="ECO:0000313" key="2">
    <source>
        <dbReference type="Proteomes" id="UP001196980"/>
    </source>
</evidence>
<dbReference type="RefSeq" id="WP_218254346.1">
    <property type="nucleotide sequence ID" value="NZ_JABXWD010000774.1"/>
</dbReference>
<accession>A0ABS6S4H5</accession>
<reference evidence="1 2" key="1">
    <citation type="journal article" date="2020" name="J Geophys Res Biogeosci">
        <title>Magnetotaxis as an Adaptation to Enable Bacterial Shuttling of Microbial Sulfur and Sulfur Cycling Across Aquatic Oxic#Anoxic Interfaces.</title>
        <authorList>
            <person name="Li J."/>
            <person name="Liu P."/>
            <person name="Wang J."/>
            <person name="Roberts A.P."/>
            <person name="Pan Y."/>
        </authorList>
    </citation>
    <scope>NUCLEOTIDE SEQUENCE [LARGE SCALE GENOMIC DNA]</scope>
    <source>
        <strain evidence="1 2">MYR-1_YQ</strain>
    </source>
</reference>
<dbReference type="EMBL" id="JABXWD010000774">
    <property type="protein sequence ID" value="MBV6343731.1"/>
    <property type="molecule type" value="Genomic_DNA"/>
</dbReference>
<dbReference type="Proteomes" id="UP001196980">
    <property type="component" value="Unassembled WGS sequence"/>
</dbReference>
<gene>
    <name evidence="1" type="ORF">HWQ67_19355</name>
</gene>
<evidence type="ECO:0000313" key="1">
    <source>
        <dbReference type="EMBL" id="MBV6343731.1"/>
    </source>
</evidence>
<sequence>MKQQQLNEPDLLPFYHVSPPGTNVLVLAPHPDDETLGVGGTLRTLMAADKHVHVAFITSGDKADPGNPLSAQVIYNNPAGPHFSQYALFRETEAQQALTILRSGTHLQPTMPCLFLRYPDREVSNCLDDCLKRLRDVVAPNGASVFDTIYSPSPIELHPDHRATAAIALQLQRLYGIVVVFYEVTVPIRPNALIDITQTIATKRAAIMAYESQLKMTDYCEFITSL</sequence>